<protein>
    <submittedName>
        <fullName evidence="2">Uncharacterized protein</fullName>
    </submittedName>
</protein>
<feature type="compositionally biased region" description="Basic and acidic residues" evidence="1">
    <location>
        <begin position="252"/>
        <end position="270"/>
    </location>
</feature>
<feature type="region of interest" description="Disordered" evidence="1">
    <location>
        <begin position="240"/>
        <end position="271"/>
    </location>
</feature>
<organism evidence="2 3">
    <name type="scientific">Clonostachys byssicola</name>
    <dbReference type="NCBI Taxonomy" id="160290"/>
    <lineage>
        <taxon>Eukaryota</taxon>
        <taxon>Fungi</taxon>
        <taxon>Dikarya</taxon>
        <taxon>Ascomycota</taxon>
        <taxon>Pezizomycotina</taxon>
        <taxon>Sordariomycetes</taxon>
        <taxon>Hypocreomycetidae</taxon>
        <taxon>Hypocreales</taxon>
        <taxon>Bionectriaceae</taxon>
        <taxon>Clonostachys</taxon>
    </lineage>
</organism>
<dbReference type="OrthoDB" id="5129941at2759"/>
<feature type="compositionally biased region" description="Basic and acidic residues" evidence="1">
    <location>
        <begin position="1"/>
        <end position="11"/>
    </location>
</feature>
<dbReference type="AlphaFoldDB" id="A0A9N9U907"/>
<proteinExistence type="predicted"/>
<keyword evidence="3" id="KW-1185">Reference proteome</keyword>
<accession>A0A9N9U907</accession>
<dbReference type="EMBL" id="CABFNO020001328">
    <property type="protein sequence ID" value="CAG9981860.1"/>
    <property type="molecule type" value="Genomic_DNA"/>
</dbReference>
<reference evidence="2" key="1">
    <citation type="submission" date="2021-10" db="EMBL/GenBank/DDBJ databases">
        <authorList>
            <person name="Piombo E."/>
        </authorList>
    </citation>
    <scope>NUCLEOTIDE SEQUENCE</scope>
</reference>
<evidence type="ECO:0000313" key="2">
    <source>
        <dbReference type="EMBL" id="CAG9981860.1"/>
    </source>
</evidence>
<feature type="region of interest" description="Disordered" evidence="1">
    <location>
        <begin position="1"/>
        <end position="23"/>
    </location>
</feature>
<gene>
    <name evidence="2" type="ORF">CBYS24578_00009424</name>
</gene>
<dbReference type="Proteomes" id="UP000754883">
    <property type="component" value="Unassembled WGS sequence"/>
</dbReference>
<evidence type="ECO:0000256" key="1">
    <source>
        <dbReference type="SAM" id="MobiDB-lite"/>
    </source>
</evidence>
<comment type="caution">
    <text evidence="2">The sequence shown here is derived from an EMBL/GenBank/DDBJ whole genome shotgun (WGS) entry which is preliminary data.</text>
</comment>
<name>A0A9N9U907_9HYPO</name>
<sequence>MSQHKMSEDGRSASSGSTTDQSTPVHRALLSSSDDDLHINIWDDLATQVQFFVKLIFPPKCSWNLVGDDIKAQLLAISPRAADLCEDPEYKGCWLIFEAWIWRILYENLFSLKCRDKWSSSEWTTFGCLREFLDEHIENESNPKTDAYHAGRHNMARAIYLRQGSHTCPDRLRLIIMEAIQPIAIYRYHPDNPVSSPNLVPGYKTRTTRGPFEDALSEMVRLAIEADFNIVVSQHDIRIEMDDPGTGNNHGYDSRPRPSMETHVPSDNEHNGISIVRPMLRTYGQVQRTTPMEELVDFSGFHDQGQSTEEFEPDQEFGDAVLREGICDFTCTLAARPKRT</sequence>
<feature type="compositionally biased region" description="Polar residues" evidence="1">
    <location>
        <begin position="12"/>
        <end position="23"/>
    </location>
</feature>
<evidence type="ECO:0000313" key="3">
    <source>
        <dbReference type="Proteomes" id="UP000754883"/>
    </source>
</evidence>